<feature type="region of interest" description="Disordered" evidence="1">
    <location>
        <begin position="262"/>
        <end position="282"/>
    </location>
</feature>
<proteinExistence type="predicted"/>
<sequence length="282" mass="28117">MLTLAAVGLPAAAYASTRKASDAAPPPPQPPSAVPTDPAPVGFAATEPEGPPVGELAPPEEPRTGGDLISDAAKLLGGGAGAMIDLGLKSLELQEHIVGALGANEATQDAVRVFGHVASVGFVAQQGLEKLADAVGIDKELSKDIGQVGGIAAAAGLVFGAPVVGAVAAVKGAAELASAAIGAIAGEEAEKAVRGAVSEFDPFKNGSAANQLIGGIGDAIFGERPKAPPPPPPLLTEAQLEARRQAEVEAAKALAEQEKQKAKVIAKKPTGKKLPSDSLQDW</sequence>
<feature type="region of interest" description="Disordered" evidence="1">
    <location>
        <begin position="15"/>
        <end position="66"/>
    </location>
</feature>
<comment type="caution">
    <text evidence="2">The sequence shown here is derived from an EMBL/GenBank/DDBJ whole genome shotgun (WGS) entry which is preliminary data.</text>
</comment>
<name>A0A084SE14_9BACT</name>
<evidence type="ECO:0000256" key="1">
    <source>
        <dbReference type="SAM" id="MobiDB-lite"/>
    </source>
</evidence>
<protein>
    <submittedName>
        <fullName evidence="2">Uncharacterized protein</fullName>
    </submittedName>
</protein>
<evidence type="ECO:0000313" key="3">
    <source>
        <dbReference type="Proteomes" id="UP000028547"/>
    </source>
</evidence>
<dbReference type="Proteomes" id="UP000028547">
    <property type="component" value="Unassembled WGS sequence"/>
</dbReference>
<feature type="compositionally biased region" description="Pro residues" evidence="1">
    <location>
        <begin position="24"/>
        <end position="33"/>
    </location>
</feature>
<feature type="compositionally biased region" description="Basic residues" evidence="1">
    <location>
        <begin position="262"/>
        <end position="271"/>
    </location>
</feature>
<evidence type="ECO:0000313" key="2">
    <source>
        <dbReference type="EMBL" id="KFA86699.1"/>
    </source>
</evidence>
<gene>
    <name evidence="2" type="ORF">Q664_52765</name>
</gene>
<accession>A0A084SE14</accession>
<reference evidence="2 3" key="1">
    <citation type="submission" date="2014-07" db="EMBL/GenBank/DDBJ databases">
        <title>Draft Genome Sequence of Gephyronic Acid Producer, Cystobacter violaceus Strain Cb vi76.</title>
        <authorList>
            <person name="Stevens D.C."/>
            <person name="Young J."/>
            <person name="Carmichael R."/>
            <person name="Tan J."/>
            <person name="Taylor R.E."/>
        </authorList>
    </citation>
    <scope>NUCLEOTIDE SEQUENCE [LARGE SCALE GENOMIC DNA]</scope>
    <source>
        <strain evidence="2 3">Cb vi76</strain>
    </source>
</reference>
<organism evidence="2 3">
    <name type="scientific">Archangium violaceum Cb vi76</name>
    <dbReference type="NCBI Taxonomy" id="1406225"/>
    <lineage>
        <taxon>Bacteria</taxon>
        <taxon>Pseudomonadati</taxon>
        <taxon>Myxococcota</taxon>
        <taxon>Myxococcia</taxon>
        <taxon>Myxococcales</taxon>
        <taxon>Cystobacterineae</taxon>
        <taxon>Archangiaceae</taxon>
        <taxon>Archangium</taxon>
    </lineage>
</organism>
<dbReference type="EMBL" id="JPMI01000431">
    <property type="protein sequence ID" value="KFA86699.1"/>
    <property type="molecule type" value="Genomic_DNA"/>
</dbReference>
<dbReference type="AlphaFoldDB" id="A0A084SE14"/>